<reference evidence="5" key="1">
    <citation type="submission" date="2023-03" db="EMBL/GenBank/DDBJ databases">
        <title>Massive genome expansion in bonnet fungi (Mycena s.s.) driven by repeated elements and novel gene families across ecological guilds.</title>
        <authorList>
            <consortium name="Lawrence Berkeley National Laboratory"/>
            <person name="Harder C.B."/>
            <person name="Miyauchi S."/>
            <person name="Viragh M."/>
            <person name="Kuo A."/>
            <person name="Thoen E."/>
            <person name="Andreopoulos B."/>
            <person name="Lu D."/>
            <person name="Skrede I."/>
            <person name="Drula E."/>
            <person name="Henrissat B."/>
            <person name="Morin E."/>
            <person name="Kohler A."/>
            <person name="Barry K."/>
            <person name="LaButti K."/>
            <person name="Morin E."/>
            <person name="Salamov A."/>
            <person name="Lipzen A."/>
            <person name="Mereny Z."/>
            <person name="Hegedus B."/>
            <person name="Baldrian P."/>
            <person name="Stursova M."/>
            <person name="Weitz H."/>
            <person name="Taylor A."/>
            <person name="Grigoriev I.V."/>
            <person name="Nagy L.G."/>
            <person name="Martin F."/>
            <person name="Kauserud H."/>
        </authorList>
    </citation>
    <scope>NUCLEOTIDE SEQUENCE</scope>
    <source>
        <strain evidence="5">CBHHK067</strain>
    </source>
</reference>
<gene>
    <name evidence="5" type="ORF">B0H17DRAFT_569768</name>
</gene>
<dbReference type="SMART" id="SM00248">
    <property type="entry name" value="ANK"/>
    <property type="match status" value="17"/>
</dbReference>
<dbReference type="InterPro" id="IPR056884">
    <property type="entry name" value="NPHP3-like_N"/>
</dbReference>
<name>A0AAD7M9C9_MYCRO</name>
<feature type="repeat" description="ANK" evidence="3">
    <location>
        <begin position="1013"/>
        <end position="1045"/>
    </location>
</feature>
<evidence type="ECO:0000313" key="6">
    <source>
        <dbReference type="Proteomes" id="UP001221757"/>
    </source>
</evidence>
<dbReference type="EMBL" id="JARKIE010000006">
    <property type="protein sequence ID" value="KAJ7706768.1"/>
    <property type="molecule type" value="Genomic_DNA"/>
</dbReference>
<feature type="repeat" description="ANK" evidence="3">
    <location>
        <begin position="915"/>
        <end position="947"/>
    </location>
</feature>
<dbReference type="SUPFAM" id="SSF48403">
    <property type="entry name" value="Ankyrin repeat"/>
    <property type="match status" value="2"/>
</dbReference>
<protein>
    <submittedName>
        <fullName evidence="5">Ankyrin repeat-containing domain protein</fullName>
    </submittedName>
</protein>
<keyword evidence="2 3" id="KW-0040">ANK repeat</keyword>
<dbReference type="Pfam" id="PF00023">
    <property type="entry name" value="Ank"/>
    <property type="match status" value="1"/>
</dbReference>
<feature type="repeat" description="ANK" evidence="3">
    <location>
        <begin position="816"/>
        <end position="848"/>
    </location>
</feature>
<feature type="repeat" description="ANK" evidence="3">
    <location>
        <begin position="532"/>
        <end position="559"/>
    </location>
</feature>
<organism evidence="5 6">
    <name type="scientific">Mycena rosella</name>
    <name type="common">Pink bonnet</name>
    <name type="synonym">Agaricus rosellus</name>
    <dbReference type="NCBI Taxonomy" id="1033263"/>
    <lineage>
        <taxon>Eukaryota</taxon>
        <taxon>Fungi</taxon>
        <taxon>Dikarya</taxon>
        <taxon>Basidiomycota</taxon>
        <taxon>Agaricomycotina</taxon>
        <taxon>Agaricomycetes</taxon>
        <taxon>Agaricomycetidae</taxon>
        <taxon>Agaricales</taxon>
        <taxon>Marasmiineae</taxon>
        <taxon>Mycenaceae</taxon>
        <taxon>Mycena</taxon>
    </lineage>
</organism>
<dbReference type="PROSITE" id="PS50088">
    <property type="entry name" value="ANK_REPEAT"/>
    <property type="match status" value="15"/>
</dbReference>
<evidence type="ECO:0000256" key="1">
    <source>
        <dbReference type="ARBA" id="ARBA00022737"/>
    </source>
</evidence>
<keyword evidence="1" id="KW-0677">Repeat</keyword>
<evidence type="ECO:0000256" key="2">
    <source>
        <dbReference type="ARBA" id="ARBA00023043"/>
    </source>
</evidence>
<dbReference type="PANTHER" id="PTHR24123:SF33">
    <property type="entry name" value="PROTEIN HOS4"/>
    <property type="match status" value="1"/>
</dbReference>
<dbReference type="InterPro" id="IPR054471">
    <property type="entry name" value="GPIID_WHD"/>
</dbReference>
<feature type="repeat" description="ANK" evidence="3">
    <location>
        <begin position="849"/>
        <end position="881"/>
    </location>
</feature>
<feature type="repeat" description="ANK" evidence="3">
    <location>
        <begin position="1082"/>
        <end position="1111"/>
    </location>
</feature>
<dbReference type="SUPFAM" id="SSF52540">
    <property type="entry name" value="P-loop containing nucleoside triphosphate hydrolases"/>
    <property type="match status" value="1"/>
</dbReference>
<feature type="domain" description="NACHT" evidence="4">
    <location>
        <begin position="84"/>
        <end position="221"/>
    </location>
</feature>
<dbReference type="PROSITE" id="PS50297">
    <property type="entry name" value="ANK_REP_REGION"/>
    <property type="match status" value="14"/>
</dbReference>
<dbReference type="PANTHER" id="PTHR24123">
    <property type="entry name" value="ANKYRIN REPEAT-CONTAINING"/>
    <property type="match status" value="1"/>
</dbReference>
<feature type="repeat" description="ANK" evidence="3">
    <location>
        <begin position="981"/>
        <end position="1013"/>
    </location>
</feature>
<feature type="repeat" description="ANK" evidence="3">
    <location>
        <begin position="592"/>
        <end position="624"/>
    </location>
</feature>
<dbReference type="Gene3D" id="1.25.40.20">
    <property type="entry name" value="Ankyrin repeat-containing domain"/>
    <property type="match status" value="4"/>
</dbReference>
<feature type="repeat" description="ANK" evidence="3">
    <location>
        <begin position="560"/>
        <end position="592"/>
    </location>
</feature>
<dbReference type="Pfam" id="PF12796">
    <property type="entry name" value="Ank_2"/>
    <property type="match status" value="6"/>
</dbReference>
<sequence>MSIIKDATEDQKTDRTYIAKSIRDVVRNQEQYHDSEQRDKILDWYSPLNFFLRQADILSAWQPGTGGWLLDADLFKEWKSGNGKILWCRGIPGAGKTVLASIVVENLRAEQNTGVAVLYLNHKETDVQSPSNLLAGIWRQLVFEKSVSAVVDRLYAKHREQRTRPSLEETYSILCSIIAEHSRVFIVVDAVDEYPEELRDTLLHRLLDLGPTVNLLLTSRPHIRIANVVTTVAIETLEIRATEDDIRRHIAARIRKSSRLSKHVKNCPGLREEIERAIVRRSDGMFLLAKFHIDSVTTKQTVKAVRVTLANMPDDLNRTYDDIIVRIDRQSEDDRNLARCALSWISNVKRPLRPSELKEALAVEPGATYFDPDNQLDIDTILSVCAGLVIVDEGDDYVRLIHYTTQDYLERIQADTFPRAQTEIALVCITYLSFDIFSQPARHPIKLLQQHAFLDYAVRYSLIHARGQPEREIRHLILPFLANCSGWQKLWNWQHSVDKIPGSAAALWIAAVFHLEETSQYLVKEEGTNGMLQQASFEGLTDVVQILVENGTDVNARDGYDTTALLAASAHGHEEIISLLLDHGADANLGDHQGTALQLAAFFGHKQSARLLIHGGANINAEAGRYGTALYAAAIQGNEEMLHILLENGAAVNEKGGHYGTALGAAIYRSFDVIARILIKHDSDLNAETTSNNRPVSILHRAISNGPEAIAKLLIEKGAAINVAGSSGTALDIALRCSKYGVARSLIAHGAKIPPSSYSASRNGSHKLAHALLEHGAEAEEDSRSAALHTALLEGHNEILCILIQHGADVNAKDGQHRTVLQAAIAKGNEAISRLLIEHGADVNAKPGDHGTALYIASRRGSYELVQTLLECGAEVNAMGGRFPAAIHAALSEGHDEIVHLLIEHDADVNAKDGQHRTMLQAAITKGNEAISRLLIDHGADVNVNTGRDGTALCIASHRGSYELVRLLLEHGAKANQNSPLGETPLVAAASANHKDIARLLLEHGADVNGKSGWDTALQAASRAGHEDIVCLLLEHGADVNGTSGVRTAALQAASQAGHEDIVRLLLEHGADVNVGGGWQGSPLWAASSAGRKDIVELLLEHGADATTISFSYSFSTALYRQNERFVSDVHE</sequence>
<feature type="repeat" description="ANK" evidence="3">
    <location>
        <begin position="948"/>
        <end position="980"/>
    </location>
</feature>
<comment type="caution">
    <text evidence="5">The sequence shown here is derived from an EMBL/GenBank/DDBJ whole genome shotgun (WGS) entry which is preliminary data.</text>
</comment>
<proteinExistence type="predicted"/>
<dbReference type="AlphaFoldDB" id="A0AAD7M9C9"/>
<dbReference type="InterPro" id="IPR036770">
    <property type="entry name" value="Ankyrin_rpt-contain_sf"/>
</dbReference>
<dbReference type="PRINTS" id="PR01415">
    <property type="entry name" value="ANKYRIN"/>
</dbReference>
<keyword evidence="6" id="KW-1185">Reference proteome</keyword>
<dbReference type="PROSITE" id="PS50837">
    <property type="entry name" value="NACHT"/>
    <property type="match status" value="1"/>
</dbReference>
<dbReference type="InterPro" id="IPR007111">
    <property type="entry name" value="NACHT_NTPase"/>
</dbReference>
<feature type="repeat" description="ANK" evidence="3">
    <location>
        <begin position="625"/>
        <end position="657"/>
    </location>
</feature>
<dbReference type="InterPro" id="IPR051165">
    <property type="entry name" value="Multifunctional_ANK_Repeat"/>
</dbReference>
<feature type="repeat" description="ANK" evidence="3">
    <location>
        <begin position="882"/>
        <end position="914"/>
    </location>
</feature>
<dbReference type="Gene3D" id="3.40.50.300">
    <property type="entry name" value="P-loop containing nucleotide triphosphate hydrolases"/>
    <property type="match status" value="1"/>
</dbReference>
<dbReference type="Pfam" id="PF24883">
    <property type="entry name" value="NPHP3_N"/>
    <property type="match status" value="1"/>
</dbReference>
<evidence type="ECO:0000256" key="3">
    <source>
        <dbReference type="PROSITE-ProRule" id="PRU00023"/>
    </source>
</evidence>
<accession>A0AAD7M9C9</accession>
<feature type="repeat" description="ANK" evidence="3">
    <location>
        <begin position="1046"/>
        <end position="1078"/>
    </location>
</feature>
<feature type="repeat" description="ANK" evidence="3">
    <location>
        <begin position="694"/>
        <end position="726"/>
    </location>
</feature>
<feature type="repeat" description="ANK" evidence="3">
    <location>
        <begin position="783"/>
        <end position="815"/>
    </location>
</feature>
<dbReference type="InterPro" id="IPR002110">
    <property type="entry name" value="Ankyrin_rpt"/>
</dbReference>
<evidence type="ECO:0000313" key="5">
    <source>
        <dbReference type="EMBL" id="KAJ7706768.1"/>
    </source>
</evidence>
<dbReference type="Pfam" id="PF22939">
    <property type="entry name" value="WHD_GPIID"/>
    <property type="match status" value="1"/>
</dbReference>
<dbReference type="Proteomes" id="UP001221757">
    <property type="component" value="Unassembled WGS sequence"/>
</dbReference>
<evidence type="ECO:0000259" key="4">
    <source>
        <dbReference type="PROSITE" id="PS50837"/>
    </source>
</evidence>
<dbReference type="InterPro" id="IPR027417">
    <property type="entry name" value="P-loop_NTPase"/>
</dbReference>